<dbReference type="EMBL" id="CAKLPY010000002">
    <property type="protein sequence ID" value="CAH0996280.1"/>
    <property type="molecule type" value="Genomic_DNA"/>
</dbReference>
<dbReference type="Gene3D" id="3.20.20.210">
    <property type="match status" value="1"/>
</dbReference>
<gene>
    <name evidence="7 12" type="primary">hemE</name>
    <name evidence="12" type="ORF">EMA8858_02411</name>
</gene>
<evidence type="ECO:0000259" key="11">
    <source>
        <dbReference type="PROSITE" id="PS00907"/>
    </source>
</evidence>
<name>A0ABN8ETB8_9BACT</name>
<evidence type="ECO:0000313" key="13">
    <source>
        <dbReference type="Proteomes" id="UP000837932"/>
    </source>
</evidence>
<dbReference type="HAMAP" id="MF_00218">
    <property type="entry name" value="URO_D"/>
    <property type="match status" value="1"/>
</dbReference>
<evidence type="ECO:0000313" key="12">
    <source>
        <dbReference type="EMBL" id="CAH0996280.1"/>
    </source>
</evidence>
<protein>
    <recommendedName>
        <fullName evidence="3 7">Uroporphyrinogen decarboxylase</fullName>
        <shortName evidence="7">UPD</shortName>
        <shortName evidence="7">URO-D</shortName>
        <ecNumber evidence="3 7">4.1.1.37</ecNumber>
    </recommendedName>
</protein>
<feature type="domain" description="Uroporphyrinogen decarboxylase (URO-D)" evidence="11">
    <location>
        <begin position="151"/>
        <end position="167"/>
    </location>
</feature>
<proteinExistence type="inferred from homology"/>
<feature type="site" description="Transition state stabilizer" evidence="7">
    <location>
        <position position="86"/>
    </location>
</feature>
<feature type="binding site" evidence="7">
    <location>
        <position position="328"/>
    </location>
    <ligand>
        <name>substrate</name>
    </ligand>
</feature>
<dbReference type="InterPro" id="IPR000257">
    <property type="entry name" value="Uroporphyrinogen_deCOase"/>
</dbReference>
<evidence type="ECO:0000256" key="7">
    <source>
        <dbReference type="HAMAP-Rule" id="MF_00218"/>
    </source>
</evidence>
<dbReference type="NCBIfam" id="TIGR01464">
    <property type="entry name" value="hemE"/>
    <property type="match status" value="1"/>
</dbReference>
<dbReference type="InterPro" id="IPR038071">
    <property type="entry name" value="UROD/MetE-like_sf"/>
</dbReference>
<dbReference type="CDD" id="cd00717">
    <property type="entry name" value="URO-D"/>
    <property type="match status" value="1"/>
</dbReference>
<dbReference type="SUPFAM" id="SSF51726">
    <property type="entry name" value="UROD/MetE-like"/>
    <property type="match status" value="1"/>
</dbReference>
<comment type="caution">
    <text evidence="12">The sequence shown here is derived from an EMBL/GenBank/DDBJ whole genome shotgun (WGS) entry which is preliminary data.</text>
</comment>
<dbReference type="InterPro" id="IPR006361">
    <property type="entry name" value="Uroporphyrinogen_deCO2ase_HemE"/>
</dbReference>
<evidence type="ECO:0000256" key="2">
    <source>
        <dbReference type="ARBA" id="ARBA00009935"/>
    </source>
</evidence>
<dbReference type="Proteomes" id="UP000837932">
    <property type="component" value="Unassembled WGS sequence"/>
</dbReference>
<comment type="pathway">
    <text evidence="1 7 8">Porphyrin-containing compound metabolism; protoporphyrin-IX biosynthesis; coproporphyrinogen-III from 5-aminolevulinate: step 4/4.</text>
</comment>
<dbReference type="PROSITE" id="PS00907">
    <property type="entry name" value="UROD_2"/>
    <property type="match status" value="1"/>
</dbReference>
<evidence type="ECO:0000256" key="1">
    <source>
        <dbReference type="ARBA" id="ARBA00004804"/>
    </source>
</evidence>
<evidence type="ECO:0000256" key="5">
    <source>
        <dbReference type="ARBA" id="ARBA00023239"/>
    </source>
</evidence>
<keyword evidence="4 7" id="KW-0210">Decarboxylase</keyword>
<reference evidence="12" key="1">
    <citation type="submission" date="2021-12" db="EMBL/GenBank/DDBJ databases">
        <authorList>
            <person name="Rodrigo-Torres L."/>
            <person name="Arahal R. D."/>
            <person name="Lucena T."/>
        </authorList>
    </citation>
    <scope>NUCLEOTIDE SEQUENCE</scope>
    <source>
        <strain evidence="12">CECT 8858</strain>
    </source>
</reference>
<evidence type="ECO:0000256" key="9">
    <source>
        <dbReference type="RuleBase" id="RU004169"/>
    </source>
</evidence>
<evidence type="ECO:0000256" key="8">
    <source>
        <dbReference type="RuleBase" id="RU000554"/>
    </source>
</evidence>
<keyword evidence="7" id="KW-0963">Cytoplasm</keyword>
<comment type="similarity">
    <text evidence="2 7 9">Belongs to the uroporphyrinogen decarboxylase family.</text>
</comment>
<dbReference type="GO" id="GO:0004853">
    <property type="term" value="F:uroporphyrinogen decarboxylase activity"/>
    <property type="evidence" value="ECO:0007669"/>
    <property type="project" value="UniProtKB-EC"/>
</dbReference>
<dbReference type="EC" id="4.1.1.37" evidence="3 7"/>
<comment type="caution">
    <text evidence="7">Lacks conserved residue(s) required for the propagation of feature annotation.</text>
</comment>
<evidence type="ECO:0000256" key="4">
    <source>
        <dbReference type="ARBA" id="ARBA00022793"/>
    </source>
</evidence>
<comment type="subunit">
    <text evidence="7">Homodimer.</text>
</comment>
<evidence type="ECO:0000256" key="3">
    <source>
        <dbReference type="ARBA" id="ARBA00012288"/>
    </source>
</evidence>
<comment type="catalytic activity">
    <reaction evidence="7 8">
        <text>uroporphyrinogen III + 4 H(+) = coproporphyrinogen III + 4 CO2</text>
        <dbReference type="Rhea" id="RHEA:19865"/>
        <dbReference type="ChEBI" id="CHEBI:15378"/>
        <dbReference type="ChEBI" id="CHEBI:16526"/>
        <dbReference type="ChEBI" id="CHEBI:57308"/>
        <dbReference type="ChEBI" id="CHEBI:57309"/>
        <dbReference type="EC" id="4.1.1.37"/>
    </reaction>
</comment>
<dbReference type="PANTHER" id="PTHR21091">
    <property type="entry name" value="METHYLTETRAHYDROFOLATE:HOMOCYSTEINE METHYLTRANSFERASE RELATED"/>
    <property type="match status" value="1"/>
</dbReference>
<dbReference type="Pfam" id="PF01208">
    <property type="entry name" value="URO-D"/>
    <property type="match status" value="1"/>
</dbReference>
<dbReference type="PROSITE" id="PS00906">
    <property type="entry name" value="UROD_1"/>
    <property type="match status" value="1"/>
</dbReference>
<feature type="binding site" evidence="7">
    <location>
        <position position="218"/>
    </location>
    <ligand>
        <name>substrate</name>
    </ligand>
</feature>
<keyword evidence="6 7" id="KW-0627">Porphyrin biosynthesis</keyword>
<comment type="function">
    <text evidence="7">Catalyzes the decarboxylation of four acetate groups of uroporphyrinogen-III to yield coproporphyrinogen-III.</text>
</comment>
<sequence>MEYVELYLCNMKLKNDLIIRAAKGERVERVPVWMMRQAGRILPEYRAVREKAGSFIKLATTPELAAEVTIQPVDILGTDAAIIFSDILVVPEAMGLPYEMLEAKGPIFPKVIQTKKDIDVLRIANPEKELSYVLKAIDIVKKELDGKVPLIGFAGAPFTIFCYMVEGKGSKTFSVAKKMLYSDPELAHLLLQKITDTTIAYLKAQVKHGADLVQIFDSWAGILSPDQYRKFSLPYIAQICDAINEVPVTIFAKGAFFARKEMSNLKCEVIGLDWNMDISESRRMIPHKTLQGNLDPCVLYGSFKEIEKQTKKMIKNFGGQKYIANLGHGVYPDTDPEKVKCFIEAVKNYTI</sequence>
<feature type="binding site" evidence="7">
    <location>
        <position position="86"/>
    </location>
    <ligand>
        <name>substrate</name>
    </ligand>
</feature>
<feature type="binding site" evidence="7">
    <location>
        <begin position="36"/>
        <end position="40"/>
    </location>
    <ligand>
        <name>substrate</name>
    </ligand>
</feature>
<feature type="binding site" evidence="7">
    <location>
        <position position="163"/>
    </location>
    <ligand>
        <name>substrate</name>
    </ligand>
</feature>
<accession>A0ABN8ETB8</accession>
<evidence type="ECO:0000259" key="10">
    <source>
        <dbReference type="PROSITE" id="PS00906"/>
    </source>
</evidence>
<comment type="subcellular location">
    <subcellularLocation>
        <location evidence="7">Cytoplasm</location>
    </subcellularLocation>
</comment>
<organism evidence="12 13">
    <name type="scientific">Emticicia aquatica</name>
    <dbReference type="NCBI Taxonomy" id="1681835"/>
    <lineage>
        <taxon>Bacteria</taxon>
        <taxon>Pseudomonadati</taxon>
        <taxon>Bacteroidota</taxon>
        <taxon>Cytophagia</taxon>
        <taxon>Cytophagales</taxon>
        <taxon>Leadbetterellaceae</taxon>
        <taxon>Emticicia</taxon>
    </lineage>
</organism>
<dbReference type="PANTHER" id="PTHR21091:SF169">
    <property type="entry name" value="UROPORPHYRINOGEN DECARBOXYLASE"/>
    <property type="match status" value="1"/>
</dbReference>
<evidence type="ECO:0000256" key="6">
    <source>
        <dbReference type="ARBA" id="ARBA00023244"/>
    </source>
</evidence>
<feature type="domain" description="Uroporphyrinogen decarboxylase (URO-D)" evidence="10">
    <location>
        <begin position="31"/>
        <end position="40"/>
    </location>
</feature>
<keyword evidence="13" id="KW-1185">Reference proteome</keyword>
<keyword evidence="5 7" id="KW-0456">Lyase</keyword>